<keyword evidence="2" id="KW-0560">Oxidoreductase</keyword>
<dbReference type="PRINTS" id="PR00081">
    <property type="entry name" value="GDHRDH"/>
</dbReference>
<evidence type="ECO:0000313" key="5">
    <source>
        <dbReference type="EMBL" id="GCD96890.1"/>
    </source>
</evidence>
<dbReference type="InterPro" id="IPR002347">
    <property type="entry name" value="SDR_fam"/>
</dbReference>
<keyword evidence="6" id="KW-1185">Reference proteome</keyword>
<sequence>MDMMEPSPQPRPTEPFRYGARVHFDELDPMGILHNARYHVHVERAVAAFYESRGFHWADDLAVNPDKFHAVRRVEADFRAPFVGEGTMEVELCLEHLGRTSIRYGFTCRKPDGTLLASGLRTVVKLDPTTFRPTEWTDEWRLAHLTGLPRPDRPGDAPPEADGIHRTAEGGGDGPMIDRPRSAGPADGDDRATKRFTDKTVLITGGGSGIGLAAARRFLDEGAHVVITGRDAARLAAASVRLDAGERVLALAADVSVSADLDHLMHRIRAWRGGLDVVFANAGVGVFKPSVELVETDFDHTVEVNFKGVFFTVHKALPLLRDGGSVVLNASWTLHRGLSIASIYSASKAAVHNLARTLGAELAPRAITVNSVSPGYIDTEIYREANPEPAERARNAREVPLGTLGRPDEVAAAVAFLASDDASYITGQDLVVDGGLLGCVPAG</sequence>
<dbReference type="Pfam" id="PF13561">
    <property type="entry name" value="adh_short_C2"/>
    <property type="match status" value="1"/>
</dbReference>
<comment type="similarity">
    <text evidence="1">Belongs to the short-chain dehydrogenases/reductases (SDR) family.</text>
</comment>
<dbReference type="PRINTS" id="PR00080">
    <property type="entry name" value="SDRFAMILY"/>
</dbReference>
<organism evidence="5 6">
    <name type="scientific">Embleya hyalina</name>
    <dbReference type="NCBI Taxonomy" id="516124"/>
    <lineage>
        <taxon>Bacteria</taxon>
        <taxon>Bacillati</taxon>
        <taxon>Actinomycetota</taxon>
        <taxon>Actinomycetes</taxon>
        <taxon>Kitasatosporales</taxon>
        <taxon>Streptomycetaceae</taxon>
        <taxon>Embleya</taxon>
    </lineage>
</organism>
<evidence type="ECO:0000256" key="3">
    <source>
        <dbReference type="SAM" id="MobiDB-lite"/>
    </source>
</evidence>
<dbReference type="SUPFAM" id="SSF54637">
    <property type="entry name" value="Thioesterase/thiol ester dehydrase-isomerase"/>
    <property type="match status" value="1"/>
</dbReference>
<evidence type="ECO:0000256" key="1">
    <source>
        <dbReference type="ARBA" id="ARBA00006484"/>
    </source>
</evidence>
<dbReference type="SMART" id="SM00822">
    <property type="entry name" value="PKS_KR"/>
    <property type="match status" value="1"/>
</dbReference>
<protein>
    <submittedName>
        <fullName evidence="5">Short-chain dehydrogenase</fullName>
    </submittedName>
</protein>
<dbReference type="CDD" id="cd05233">
    <property type="entry name" value="SDR_c"/>
    <property type="match status" value="1"/>
</dbReference>
<dbReference type="Gene3D" id="3.40.50.720">
    <property type="entry name" value="NAD(P)-binding Rossmann-like Domain"/>
    <property type="match status" value="1"/>
</dbReference>
<feature type="region of interest" description="Disordered" evidence="3">
    <location>
        <begin position="147"/>
        <end position="191"/>
    </location>
</feature>
<dbReference type="Gene3D" id="3.10.129.10">
    <property type="entry name" value="Hotdog Thioesterase"/>
    <property type="match status" value="1"/>
</dbReference>
<dbReference type="CDD" id="cd00586">
    <property type="entry name" value="4HBT"/>
    <property type="match status" value="1"/>
</dbReference>
<dbReference type="GO" id="GO:0016491">
    <property type="term" value="F:oxidoreductase activity"/>
    <property type="evidence" value="ECO:0007669"/>
    <property type="project" value="UniProtKB-KW"/>
</dbReference>
<dbReference type="PANTHER" id="PTHR43669">
    <property type="entry name" value="5-KETO-D-GLUCONATE 5-REDUCTASE"/>
    <property type="match status" value="1"/>
</dbReference>
<evidence type="ECO:0000259" key="4">
    <source>
        <dbReference type="SMART" id="SM00822"/>
    </source>
</evidence>
<gene>
    <name evidence="5" type="ORF">EHYA_04577</name>
</gene>
<dbReference type="AlphaFoldDB" id="A0A401YQL2"/>
<dbReference type="SUPFAM" id="SSF51735">
    <property type="entry name" value="NAD(P)-binding Rossmann-fold domains"/>
    <property type="match status" value="1"/>
</dbReference>
<comment type="caution">
    <text evidence="5">The sequence shown here is derived from an EMBL/GenBank/DDBJ whole genome shotgun (WGS) entry which is preliminary data.</text>
</comment>
<feature type="domain" description="Ketoreductase" evidence="4">
    <location>
        <begin position="199"/>
        <end position="375"/>
    </location>
</feature>
<evidence type="ECO:0000313" key="6">
    <source>
        <dbReference type="Proteomes" id="UP000286931"/>
    </source>
</evidence>
<dbReference type="InterPro" id="IPR036291">
    <property type="entry name" value="NAD(P)-bd_dom_sf"/>
</dbReference>
<dbReference type="InterPro" id="IPR029069">
    <property type="entry name" value="HotDog_dom_sf"/>
</dbReference>
<dbReference type="FunFam" id="3.40.50.720:FF:000084">
    <property type="entry name" value="Short-chain dehydrogenase reductase"/>
    <property type="match status" value="1"/>
</dbReference>
<name>A0A401YQL2_9ACTN</name>
<dbReference type="EMBL" id="BIFH01000022">
    <property type="protein sequence ID" value="GCD96890.1"/>
    <property type="molecule type" value="Genomic_DNA"/>
</dbReference>
<dbReference type="PROSITE" id="PS00061">
    <property type="entry name" value="ADH_SHORT"/>
    <property type="match status" value="1"/>
</dbReference>
<dbReference type="InterPro" id="IPR057326">
    <property type="entry name" value="KR_dom"/>
</dbReference>
<reference evidence="5 6" key="1">
    <citation type="submission" date="2018-12" db="EMBL/GenBank/DDBJ databases">
        <title>Draft genome sequence of Embleya hyalina NBRC 13850T.</title>
        <authorList>
            <person name="Komaki H."/>
            <person name="Hosoyama A."/>
            <person name="Kimura A."/>
            <person name="Ichikawa N."/>
            <person name="Tamura T."/>
        </authorList>
    </citation>
    <scope>NUCLEOTIDE SEQUENCE [LARGE SCALE GENOMIC DNA]</scope>
    <source>
        <strain evidence="5 6">NBRC 13850</strain>
    </source>
</reference>
<dbReference type="PANTHER" id="PTHR43669:SF3">
    <property type="entry name" value="ALCOHOL DEHYDROGENASE, PUTATIVE (AFU_ORTHOLOGUE AFUA_3G03445)-RELATED"/>
    <property type="match status" value="1"/>
</dbReference>
<accession>A0A401YQL2</accession>
<dbReference type="InterPro" id="IPR020904">
    <property type="entry name" value="Sc_DH/Rdtase_CS"/>
</dbReference>
<evidence type="ECO:0000256" key="2">
    <source>
        <dbReference type="ARBA" id="ARBA00023002"/>
    </source>
</evidence>
<dbReference type="Pfam" id="PF13279">
    <property type="entry name" value="4HBT_2"/>
    <property type="match status" value="1"/>
</dbReference>
<dbReference type="Proteomes" id="UP000286931">
    <property type="component" value="Unassembled WGS sequence"/>
</dbReference>
<proteinExistence type="inferred from homology"/>